<evidence type="ECO:0000259" key="1">
    <source>
        <dbReference type="Pfam" id="PF00557"/>
    </source>
</evidence>
<evidence type="ECO:0000259" key="2">
    <source>
        <dbReference type="Pfam" id="PF01321"/>
    </source>
</evidence>
<dbReference type="PANTHER" id="PTHR46112">
    <property type="entry name" value="AMINOPEPTIDASE"/>
    <property type="match status" value="1"/>
</dbReference>
<dbReference type="InterPro" id="IPR050659">
    <property type="entry name" value="Peptidase_M24B"/>
</dbReference>
<dbReference type="GO" id="GO:0004177">
    <property type="term" value="F:aminopeptidase activity"/>
    <property type="evidence" value="ECO:0007669"/>
    <property type="project" value="UniProtKB-KW"/>
</dbReference>
<dbReference type="GO" id="GO:0008235">
    <property type="term" value="F:metalloexopeptidase activity"/>
    <property type="evidence" value="ECO:0007669"/>
    <property type="project" value="UniProtKB-ARBA"/>
</dbReference>
<dbReference type="InterPro" id="IPR029149">
    <property type="entry name" value="Creatin/AminoP/Spt16_N"/>
</dbReference>
<keyword evidence="3" id="KW-0645">Protease</keyword>
<evidence type="ECO:0000313" key="3">
    <source>
        <dbReference type="EMBL" id="SHF38171.1"/>
    </source>
</evidence>
<accession>A0A1M5B6J3</accession>
<sequence length="397" mass="44389">MNDRVPASELETRLIKFREIMDEQCPDWKLAVVFSKINLLYFTGSMPDGMLIIERENAAVLWARHGYERSLEESEFPLIKHMNSYRDAAREYSKFPGEVFLETEFVPLAMFQRFQKHFSFVSYKPIDFQIAQTRSVKSDWELKCMEKAAAIHQRVLEERVPELLREGMSEADLAAEMYPVMVKEGHQGSVRFGMLDTEMALGQLGFGESSLHPTNFDGPGGNLGLSPAVPSFGSRHRKLTKGDLVFIDVAVAVNGYHSDKTMTYMFGKPLSDEVQRIHQKCVDVQNRVAEMLIPGNVPETIYETIMGGLSSEFLKNFMGFGSRQVKFLGHGIGLTVDEYPVLAKGFKAPLVENMVFAVEPKKGIEGIGMVGIENTFVVAPGGGRCLTGNNPGLILVE</sequence>
<dbReference type="AlphaFoldDB" id="A0A1M5B6J3"/>
<keyword evidence="3" id="KW-0031">Aminopeptidase</keyword>
<dbReference type="Pfam" id="PF00557">
    <property type="entry name" value="Peptidase_M24"/>
    <property type="match status" value="1"/>
</dbReference>
<dbReference type="Proteomes" id="UP000184164">
    <property type="component" value="Unassembled WGS sequence"/>
</dbReference>
<dbReference type="SUPFAM" id="SSF53092">
    <property type="entry name" value="Creatinase/prolidase N-terminal domain"/>
    <property type="match status" value="1"/>
</dbReference>
<organism evidence="3 4">
    <name type="scientific">Mariniphaga anaerophila</name>
    <dbReference type="NCBI Taxonomy" id="1484053"/>
    <lineage>
        <taxon>Bacteria</taxon>
        <taxon>Pseudomonadati</taxon>
        <taxon>Bacteroidota</taxon>
        <taxon>Bacteroidia</taxon>
        <taxon>Marinilabiliales</taxon>
        <taxon>Prolixibacteraceae</taxon>
        <taxon>Mariniphaga</taxon>
    </lineage>
</organism>
<dbReference type="Gene3D" id="3.90.230.10">
    <property type="entry name" value="Creatinase/methionine aminopeptidase superfamily"/>
    <property type="match status" value="1"/>
</dbReference>
<dbReference type="OrthoDB" id="9806388at2"/>
<dbReference type="RefSeq" id="WP_073001747.1">
    <property type="nucleotide sequence ID" value="NZ_FQUM01000005.1"/>
</dbReference>
<keyword evidence="4" id="KW-1185">Reference proteome</keyword>
<dbReference type="CDD" id="cd01066">
    <property type="entry name" value="APP_MetAP"/>
    <property type="match status" value="1"/>
</dbReference>
<dbReference type="PANTHER" id="PTHR46112:SF2">
    <property type="entry name" value="XAA-PRO AMINOPEPTIDASE P-RELATED"/>
    <property type="match status" value="1"/>
</dbReference>
<keyword evidence="3" id="KW-0378">Hydrolase</keyword>
<gene>
    <name evidence="3" type="ORF">SAMN05444274_1052</name>
</gene>
<dbReference type="InterPro" id="IPR000994">
    <property type="entry name" value="Pept_M24"/>
</dbReference>
<dbReference type="Pfam" id="PF01321">
    <property type="entry name" value="Creatinase_N"/>
    <property type="match status" value="1"/>
</dbReference>
<dbReference type="InterPro" id="IPR036005">
    <property type="entry name" value="Creatinase/aminopeptidase-like"/>
</dbReference>
<dbReference type="InterPro" id="IPR000587">
    <property type="entry name" value="Creatinase_N"/>
</dbReference>
<dbReference type="InterPro" id="IPR001714">
    <property type="entry name" value="Pept_M24_MAP"/>
</dbReference>
<dbReference type="Gene3D" id="3.40.350.10">
    <property type="entry name" value="Creatinase/prolidase N-terminal domain"/>
    <property type="match status" value="1"/>
</dbReference>
<reference evidence="4" key="1">
    <citation type="submission" date="2016-11" db="EMBL/GenBank/DDBJ databases">
        <authorList>
            <person name="Varghese N."/>
            <person name="Submissions S."/>
        </authorList>
    </citation>
    <scope>NUCLEOTIDE SEQUENCE [LARGE SCALE GENOMIC DNA]</scope>
    <source>
        <strain evidence="4">DSM 26910</strain>
    </source>
</reference>
<feature type="domain" description="Peptidase M24" evidence="1">
    <location>
        <begin position="143"/>
        <end position="378"/>
    </location>
</feature>
<protein>
    <submittedName>
        <fullName evidence="3">Xaa-Pro aminopeptidase</fullName>
    </submittedName>
</protein>
<proteinExistence type="predicted"/>
<name>A0A1M5B6J3_9BACT</name>
<evidence type="ECO:0000313" key="4">
    <source>
        <dbReference type="Proteomes" id="UP000184164"/>
    </source>
</evidence>
<dbReference type="EMBL" id="FQUM01000005">
    <property type="protein sequence ID" value="SHF38171.1"/>
    <property type="molecule type" value="Genomic_DNA"/>
</dbReference>
<dbReference type="SUPFAM" id="SSF55920">
    <property type="entry name" value="Creatinase/aminopeptidase"/>
    <property type="match status" value="1"/>
</dbReference>
<dbReference type="STRING" id="1484053.SAMN05444274_1052"/>
<dbReference type="PRINTS" id="PR00599">
    <property type="entry name" value="MAPEPTIDASE"/>
</dbReference>
<feature type="domain" description="Creatinase N-terminal" evidence="2">
    <location>
        <begin position="13"/>
        <end position="136"/>
    </location>
</feature>